<comment type="caution">
    <text evidence="1">The sequence shown here is derived from an EMBL/GenBank/DDBJ whole genome shotgun (WGS) entry which is preliminary data.</text>
</comment>
<dbReference type="EMBL" id="JXLU01000143">
    <property type="protein sequence ID" value="KIO70522.1"/>
    <property type="molecule type" value="Genomic_DNA"/>
</dbReference>
<sequence>MLVMPSFPLSLYLTYEELKQVFGRKQIVVFDVFISYL</sequence>
<dbReference type="Proteomes" id="UP000032076">
    <property type="component" value="Unassembled WGS sequence"/>
</dbReference>
<evidence type="ECO:0000313" key="1">
    <source>
        <dbReference type="EMBL" id="KIO70522.1"/>
    </source>
</evidence>
<organism evidence="1 2">
    <name type="scientific">Caldibacillus thermoamylovorans</name>
    <dbReference type="NCBI Taxonomy" id="35841"/>
    <lineage>
        <taxon>Bacteria</taxon>
        <taxon>Bacillati</taxon>
        <taxon>Bacillota</taxon>
        <taxon>Bacilli</taxon>
        <taxon>Bacillales</taxon>
        <taxon>Bacillaceae</taxon>
        <taxon>Caldibacillus</taxon>
    </lineage>
</organism>
<protein>
    <submittedName>
        <fullName evidence="1">Uncharacterized protein</fullName>
    </submittedName>
</protein>
<reference evidence="1 2" key="1">
    <citation type="submission" date="2015-01" db="EMBL/GenBank/DDBJ databases">
        <title>Draft Genome Sequences of Four Bacillus thermoamylovorans Strains, Isolated From Food Products.</title>
        <authorList>
            <person name="Krawcyk A.O."/>
            <person name="Berendsen E.M."/>
            <person name="Eijlander R.T."/>
            <person name="de Jong A."/>
            <person name="Wells-Bennik M."/>
            <person name="Kuipers O.P."/>
        </authorList>
    </citation>
    <scope>NUCLEOTIDE SEQUENCE [LARGE SCALE GENOMIC DNA]</scope>
    <source>
        <strain evidence="1 2">B4167</strain>
    </source>
</reference>
<accession>A0ABD4A2C1</accession>
<evidence type="ECO:0000313" key="2">
    <source>
        <dbReference type="Proteomes" id="UP000032076"/>
    </source>
</evidence>
<name>A0ABD4A2C1_9BACI</name>
<proteinExistence type="predicted"/>
<gene>
    <name evidence="1" type="ORF">B4167_3836</name>
</gene>
<dbReference type="AlphaFoldDB" id="A0ABD4A2C1"/>